<evidence type="ECO:0000259" key="1">
    <source>
        <dbReference type="Pfam" id="PF04480"/>
    </source>
</evidence>
<dbReference type="Pfam" id="PF04480">
    <property type="entry name" value="DUF559"/>
    <property type="match status" value="1"/>
</dbReference>
<gene>
    <name evidence="2" type="ORF">GGG17_05480</name>
</gene>
<organism evidence="2 3">
    <name type="scientific">Arsenicicoccus cauae</name>
    <dbReference type="NCBI Taxonomy" id="2663847"/>
    <lineage>
        <taxon>Bacteria</taxon>
        <taxon>Bacillati</taxon>
        <taxon>Actinomycetota</taxon>
        <taxon>Actinomycetes</taxon>
        <taxon>Micrococcales</taxon>
        <taxon>Intrasporangiaceae</taxon>
        <taxon>Arsenicicoccus</taxon>
    </lineage>
</organism>
<feature type="domain" description="DUF559" evidence="1">
    <location>
        <begin position="227"/>
        <end position="289"/>
    </location>
</feature>
<sequence>MAIKRPLPPELMRTPWFTSRRARELGVSRRTIEAMPHPHRGVVGHRMPENVREDVAAISLVLPPGSAAAGSLAAWLHGLALPWSWRPGELLDIGRWGGQPCRLATVRPHYLGADVTTVRLPGVSIPVVARPFVFRQLAPVLSRRDLVVLGDTIVGWRSGVDVTDVAATLTSASPGVVAARAALRDVRPGVNSAMESRLRQDFVREGFPEPELNAAIHDERGGLIGYVDFLWRSRRLVVEYNGAHHFATPQQRVEDEARRNRLERLGYRVIVVNRIDYFQHHADTLAGIRRALAEQGERLLV</sequence>
<evidence type="ECO:0000313" key="2">
    <source>
        <dbReference type="EMBL" id="MTB71427.1"/>
    </source>
</evidence>
<dbReference type="SUPFAM" id="SSF52980">
    <property type="entry name" value="Restriction endonuclease-like"/>
    <property type="match status" value="1"/>
</dbReference>
<name>A0A6I3ICI0_9MICO</name>
<dbReference type="Gene3D" id="3.40.960.10">
    <property type="entry name" value="VSR Endonuclease"/>
    <property type="match status" value="1"/>
</dbReference>
<comment type="caution">
    <text evidence="2">The sequence shown here is derived from an EMBL/GenBank/DDBJ whole genome shotgun (WGS) entry which is preliminary data.</text>
</comment>
<evidence type="ECO:0000313" key="3">
    <source>
        <dbReference type="Proteomes" id="UP000431092"/>
    </source>
</evidence>
<protein>
    <submittedName>
        <fullName evidence="2">DUF559 domain-containing protein</fullName>
    </submittedName>
</protein>
<keyword evidence="3" id="KW-1185">Reference proteome</keyword>
<dbReference type="Proteomes" id="UP000431092">
    <property type="component" value="Unassembled WGS sequence"/>
</dbReference>
<dbReference type="InterPro" id="IPR007569">
    <property type="entry name" value="DUF559"/>
</dbReference>
<dbReference type="InterPro" id="IPR011335">
    <property type="entry name" value="Restrct_endonuc-II-like"/>
</dbReference>
<accession>A0A6I3ICI0</accession>
<dbReference type="AlphaFoldDB" id="A0A6I3ICI0"/>
<dbReference type="EMBL" id="WLVL01000019">
    <property type="protein sequence ID" value="MTB71427.1"/>
    <property type="molecule type" value="Genomic_DNA"/>
</dbReference>
<reference evidence="2 3" key="1">
    <citation type="submission" date="2019-11" db="EMBL/GenBank/DDBJ databases">
        <title>Whole genome sequencing identifies a novel species of the genus Arsenicicoccus isolated from human blood.</title>
        <authorList>
            <person name="Jeong J.H."/>
            <person name="Kweon O.J."/>
            <person name="Kim H.R."/>
            <person name="Kim T.-H."/>
            <person name="Ha S.-M."/>
            <person name="Lee M.-K."/>
        </authorList>
    </citation>
    <scope>NUCLEOTIDE SEQUENCE [LARGE SCALE GENOMIC DNA]</scope>
    <source>
        <strain evidence="2 3">MKL-02</strain>
    </source>
</reference>
<proteinExistence type="predicted"/>